<keyword evidence="3" id="KW-1185">Reference proteome</keyword>
<dbReference type="EMBL" id="CP063356">
    <property type="protein sequence ID" value="QOY34822.1"/>
    <property type="molecule type" value="Genomic_DNA"/>
</dbReference>
<feature type="region of interest" description="Disordered" evidence="1">
    <location>
        <begin position="98"/>
        <end position="118"/>
    </location>
</feature>
<dbReference type="Proteomes" id="UP000180175">
    <property type="component" value="Chromosome"/>
</dbReference>
<sequence>MKRGILISIGLLMLVLYINGCGINDRGVDPGLENDPAARFHAHDHQRGEGFGFFNQQRDRKNPIANMVTRDERPGRGMNGILDRRPPEMNQRISRFEATEEQNDLRPGPKAFSSQSDDNLPEQITLELLQMEMVRDVRVISYHNQLLVAVECETNDTNDIKNEISQLITDKYPNKEIIVVTDRRAVDRIRMLDDGLQRGQTEDNNQQFREFFDDTTGPIAGH</sequence>
<keyword evidence="2" id="KW-0449">Lipoprotein</keyword>
<dbReference type="KEGG" id="aia:AWH56_019170"/>
<evidence type="ECO:0000313" key="2">
    <source>
        <dbReference type="EMBL" id="QOY34822.1"/>
    </source>
</evidence>
<name>A0A7S7RAG4_9BACI</name>
<gene>
    <name evidence="2" type="ORF">AWH56_019170</name>
</gene>
<accession>A0A7S7RAG4</accession>
<proteinExistence type="predicted"/>
<evidence type="ECO:0000313" key="3">
    <source>
        <dbReference type="Proteomes" id="UP000180175"/>
    </source>
</evidence>
<protein>
    <submittedName>
        <fullName evidence="2">YhcN/YlaJ family sporulation lipoprotein</fullName>
    </submittedName>
</protein>
<dbReference type="InterPro" id="IPR019076">
    <property type="entry name" value="Spore_lipoprot_YhcN/YlaJ-like"/>
</dbReference>
<dbReference type="AlphaFoldDB" id="A0A7S7RAG4"/>
<organism evidence="2 3">
    <name type="scientific">Anaerobacillus isosaccharinicus</name>
    <dbReference type="NCBI Taxonomy" id="1532552"/>
    <lineage>
        <taxon>Bacteria</taxon>
        <taxon>Bacillati</taxon>
        <taxon>Bacillota</taxon>
        <taxon>Bacilli</taxon>
        <taxon>Bacillales</taxon>
        <taxon>Bacillaceae</taxon>
        <taxon>Anaerobacillus</taxon>
    </lineage>
</organism>
<dbReference type="Pfam" id="PF09580">
    <property type="entry name" value="Spore_YhcN_YlaJ"/>
    <property type="match status" value="1"/>
</dbReference>
<reference evidence="2 3" key="2">
    <citation type="journal article" date="2019" name="Int. J. Syst. Evol. Microbiol.">
        <title>Anaerobacillus isosaccharinicus sp. nov., an alkaliphilic bacterium which degrades isosaccharinic acid.</title>
        <authorList>
            <person name="Bassil N.M."/>
            <person name="Lloyd J.R."/>
        </authorList>
    </citation>
    <scope>NUCLEOTIDE SEQUENCE [LARGE SCALE GENOMIC DNA]</scope>
    <source>
        <strain evidence="2 3">NB2006</strain>
    </source>
</reference>
<dbReference type="RefSeq" id="WP_182080938.1">
    <property type="nucleotide sequence ID" value="NZ_CP063356.2"/>
</dbReference>
<evidence type="ECO:0000256" key="1">
    <source>
        <dbReference type="SAM" id="MobiDB-lite"/>
    </source>
</evidence>
<reference evidence="2 3" key="1">
    <citation type="journal article" date="2017" name="Genome Announc.">
        <title>Draft Genome Sequences of Four Alkaliphilic Bacteria Belonging to the Anaerobacillus Genus.</title>
        <authorList>
            <person name="Bassil N.M."/>
            <person name="Lloyd J.R."/>
        </authorList>
    </citation>
    <scope>NUCLEOTIDE SEQUENCE [LARGE SCALE GENOMIC DNA]</scope>
    <source>
        <strain evidence="2 3">NB2006</strain>
    </source>
</reference>